<protein>
    <submittedName>
        <fullName evidence="1">Uncharacterized protein</fullName>
    </submittedName>
</protein>
<organism evidence="1 2">
    <name type="scientific">Laccaria amethystina LaAM-08-1</name>
    <dbReference type="NCBI Taxonomy" id="1095629"/>
    <lineage>
        <taxon>Eukaryota</taxon>
        <taxon>Fungi</taxon>
        <taxon>Dikarya</taxon>
        <taxon>Basidiomycota</taxon>
        <taxon>Agaricomycotina</taxon>
        <taxon>Agaricomycetes</taxon>
        <taxon>Agaricomycetidae</taxon>
        <taxon>Agaricales</taxon>
        <taxon>Agaricineae</taxon>
        <taxon>Hydnangiaceae</taxon>
        <taxon>Laccaria</taxon>
    </lineage>
</organism>
<proteinExistence type="predicted"/>
<accession>A0A0C9WX35</accession>
<dbReference type="EMBL" id="KN838847">
    <property type="protein sequence ID" value="KIJ93388.1"/>
    <property type="molecule type" value="Genomic_DNA"/>
</dbReference>
<dbReference type="Proteomes" id="UP000054477">
    <property type="component" value="Unassembled WGS sequence"/>
</dbReference>
<name>A0A0C9WX35_9AGAR</name>
<sequence length="114" mass="13027">MFQVGERFLGQAHIWWYSTTRRFRNFLAPYELREPVTIIPNALPSSRGFKDASNLNQLSHSTSSILPLLPQQRRRIFKLPCTAYGVRELCTTVGVSLPRSLLVVVYIGSLMPFT</sequence>
<dbReference type="AlphaFoldDB" id="A0A0C9WX35"/>
<keyword evidence="2" id="KW-1185">Reference proteome</keyword>
<reference evidence="1 2" key="1">
    <citation type="submission" date="2014-04" db="EMBL/GenBank/DDBJ databases">
        <authorList>
            <consortium name="DOE Joint Genome Institute"/>
            <person name="Kuo A."/>
            <person name="Kohler A."/>
            <person name="Nagy L.G."/>
            <person name="Floudas D."/>
            <person name="Copeland A."/>
            <person name="Barry K.W."/>
            <person name="Cichocki N."/>
            <person name="Veneault-Fourrey C."/>
            <person name="LaButti K."/>
            <person name="Lindquist E.A."/>
            <person name="Lipzen A."/>
            <person name="Lundell T."/>
            <person name="Morin E."/>
            <person name="Murat C."/>
            <person name="Sun H."/>
            <person name="Tunlid A."/>
            <person name="Henrissat B."/>
            <person name="Grigoriev I.V."/>
            <person name="Hibbett D.S."/>
            <person name="Martin F."/>
            <person name="Nordberg H.P."/>
            <person name="Cantor M.N."/>
            <person name="Hua S.X."/>
        </authorList>
    </citation>
    <scope>NUCLEOTIDE SEQUENCE [LARGE SCALE GENOMIC DNA]</scope>
    <source>
        <strain evidence="1 2">LaAM-08-1</strain>
    </source>
</reference>
<dbReference type="HOGENOM" id="CLU_2223724_0_0_1"/>
<gene>
    <name evidence="1" type="ORF">K443DRAFT_401943</name>
</gene>
<dbReference type="OrthoDB" id="10413351at2759"/>
<reference evidence="2" key="2">
    <citation type="submission" date="2015-01" db="EMBL/GenBank/DDBJ databases">
        <title>Evolutionary Origins and Diversification of the Mycorrhizal Mutualists.</title>
        <authorList>
            <consortium name="DOE Joint Genome Institute"/>
            <consortium name="Mycorrhizal Genomics Consortium"/>
            <person name="Kohler A."/>
            <person name="Kuo A."/>
            <person name="Nagy L.G."/>
            <person name="Floudas D."/>
            <person name="Copeland A."/>
            <person name="Barry K.W."/>
            <person name="Cichocki N."/>
            <person name="Veneault-Fourrey C."/>
            <person name="LaButti K."/>
            <person name="Lindquist E.A."/>
            <person name="Lipzen A."/>
            <person name="Lundell T."/>
            <person name="Morin E."/>
            <person name="Murat C."/>
            <person name="Riley R."/>
            <person name="Ohm R."/>
            <person name="Sun H."/>
            <person name="Tunlid A."/>
            <person name="Henrissat B."/>
            <person name="Grigoriev I.V."/>
            <person name="Hibbett D.S."/>
            <person name="Martin F."/>
        </authorList>
    </citation>
    <scope>NUCLEOTIDE SEQUENCE [LARGE SCALE GENOMIC DNA]</scope>
    <source>
        <strain evidence="2">LaAM-08-1</strain>
    </source>
</reference>
<evidence type="ECO:0000313" key="1">
    <source>
        <dbReference type="EMBL" id="KIJ93388.1"/>
    </source>
</evidence>
<evidence type="ECO:0000313" key="2">
    <source>
        <dbReference type="Proteomes" id="UP000054477"/>
    </source>
</evidence>